<comment type="caution">
    <text evidence="1">The sequence shown here is derived from an EMBL/GenBank/DDBJ whole genome shotgun (WGS) entry which is preliminary data.</text>
</comment>
<keyword evidence="2" id="KW-1185">Reference proteome</keyword>
<evidence type="ECO:0000313" key="2">
    <source>
        <dbReference type="Proteomes" id="UP001165064"/>
    </source>
</evidence>
<dbReference type="Proteomes" id="UP001165064">
    <property type="component" value="Unassembled WGS sequence"/>
</dbReference>
<dbReference type="EMBL" id="BSXS01011594">
    <property type="protein sequence ID" value="GMF00866.1"/>
    <property type="molecule type" value="Genomic_DNA"/>
</dbReference>
<reference evidence="1" key="1">
    <citation type="submission" date="2023-04" db="EMBL/GenBank/DDBJ databases">
        <title>Ambrosiozyma monospora NBRC 10751.</title>
        <authorList>
            <person name="Ichikawa N."/>
            <person name="Sato H."/>
            <person name="Tonouchi N."/>
        </authorList>
    </citation>
    <scope>NUCLEOTIDE SEQUENCE</scope>
    <source>
        <strain evidence="1">NBRC 10751</strain>
    </source>
</reference>
<evidence type="ECO:0000313" key="1">
    <source>
        <dbReference type="EMBL" id="GMF00866.1"/>
    </source>
</evidence>
<name>A0ACB5U5R3_AMBMO</name>
<sequence length="286" mass="31589">MFVSCAFGGSQFILSIFGLKESDYKHDDWLVLSLFAGISVFCGIVNWKFQKYLDHITKMCLYWTIYTVLIMDVLLLIFSSSFHDIKHVLTHFDASRSGWPAPVAFLIGGIQFSSMTYNGYGLIAAMSEEVNTPEKTIPKGMVYSVMMSAITGLMFIIPILAVLPDLNRIVDENPDIFPIDLVFKLSTKSFIVSFFLAILIVGSVGFATIGSLTTASRAIYAFGRDHGLPYNHLWQTVDSTADQDIVPRNALFLAVGVSIFLGSLSLISASAFNAFLEEKLEVPLSS</sequence>
<proteinExistence type="predicted"/>
<protein>
    <submittedName>
        <fullName evidence="1">Unnamed protein product</fullName>
    </submittedName>
</protein>
<accession>A0ACB5U5R3</accession>
<gene>
    <name evidence="1" type="ORF">Amon02_001110800</name>
</gene>
<organism evidence="1 2">
    <name type="scientific">Ambrosiozyma monospora</name>
    <name type="common">Yeast</name>
    <name type="synonym">Endomycopsis monosporus</name>
    <dbReference type="NCBI Taxonomy" id="43982"/>
    <lineage>
        <taxon>Eukaryota</taxon>
        <taxon>Fungi</taxon>
        <taxon>Dikarya</taxon>
        <taxon>Ascomycota</taxon>
        <taxon>Saccharomycotina</taxon>
        <taxon>Pichiomycetes</taxon>
        <taxon>Pichiales</taxon>
        <taxon>Pichiaceae</taxon>
        <taxon>Ambrosiozyma</taxon>
    </lineage>
</organism>